<dbReference type="InterPro" id="IPR011124">
    <property type="entry name" value="Znf_CW"/>
</dbReference>
<dbReference type="Gene3D" id="2.30.30.140">
    <property type="match status" value="1"/>
</dbReference>
<dbReference type="Ensembl" id="ENSVKKT00000008010.1">
    <property type="protein sequence ID" value="ENSVKKP00000007807.1"/>
    <property type="gene ID" value="ENSVKKG00000005582.1"/>
</dbReference>
<evidence type="ECO:0000259" key="4">
    <source>
        <dbReference type="PROSITE" id="PS50812"/>
    </source>
</evidence>
<dbReference type="AlphaFoldDB" id="A0A8D2IYR7"/>
<keyword evidence="7" id="KW-1185">Reference proteome</keyword>
<dbReference type="PROSITE" id="PS50812">
    <property type="entry name" value="PWWP"/>
    <property type="match status" value="1"/>
</dbReference>
<evidence type="ECO:0000313" key="6">
    <source>
        <dbReference type="Ensembl" id="ENSVKKP00000007807.1"/>
    </source>
</evidence>
<dbReference type="CDD" id="cd20146">
    <property type="entry name" value="PWWP_ZCWPW2"/>
    <property type="match status" value="1"/>
</dbReference>
<dbReference type="Pfam" id="PF00855">
    <property type="entry name" value="PWWP"/>
    <property type="match status" value="1"/>
</dbReference>
<dbReference type="PROSITE" id="PS51050">
    <property type="entry name" value="ZF_CW"/>
    <property type="match status" value="1"/>
</dbReference>
<reference evidence="6" key="1">
    <citation type="submission" date="2025-08" db="UniProtKB">
        <authorList>
            <consortium name="Ensembl"/>
        </authorList>
    </citation>
    <scope>IDENTIFICATION</scope>
</reference>
<dbReference type="InterPro" id="IPR000313">
    <property type="entry name" value="PWWP_dom"/>
</dbReference>
<keyword evidence="3" id="KW-0862">Zinc</keyword>
<feature type="domain" description="CW-type" evidence="5">
    <location>
        <begin position="8"/>
        <end position="63"/>
    </location>
</feature>
<dbReference type="Gene3D" id="3.30.40.100">
    <property type="match status" value="1"/>
</dbReference>
<evidence type="ECO:0000256" key="3">
    <source>
        <dbReference type="ARBA" id="ARBA00022833"/>
    </source>
</evidence>
<organism evidence="6 7">
    <name type="scientific">Varanus komodoensis</name>
    <name type="common">Komodo dragon</name>
    <dbReference type="NCBI Taxonomy" id="61221"/>
    <lineage>
        <taxon>Eukaryota</taxon>
        <taxon>Metazoa</taxon>
        <taxon>Chordata</taxon>
        <taxon>Craniata</taxon>
        <taxon>Vertebrata</taxon>
        <taxon>Euteleostomi</taxon>
        <taxon>Lepidosauria</taxon>
        <taxon>Squamata</taxon>
        <taxon>Bifurcata</taxon>
        <taxon>Unidentata</taxon>
        <taxon>Episquamata</taxon>
        <taxon>Toxicofera</taxon>
        <taxon>Anguimorpha</taxon>
        <taxon>Paleoanguimorpha</taxon>
        <taxon>Varanoidea</taxon>
        <taxon>Varanidae</taxon>
        <taxon>Varanus</taxon>
    </lineage>
</organism>
<evidence type="ECO:0000256" key="2">
    <source>
        <dbReference type="ARBA" id="ARBA00022771"/>
    </source>
</evidence>
<reference evidence="6" key="2">
    <citation type="submission" date="2025-09" db="UniProtKB">
        <authorList>
            <consortium name="Ensembl"/>
        </authorList>
    </citation>
    <scope>IDENTIFICATION</scope>
</reference>
<evidence type="ECO:0000256" key="1">
    <source>
        <dbReference type="ARBA" id="ARBA00022723"/>
    </source>
</evidence>
<evidence type="ECO:0000313" key="7">
    <source>
        <dbReference type="Proteomes" id="UP000694545"/>
    </source>
</evidence>
<proteinExistence type="predicted"/>
<dbReference type="InterPro" id="IPR042778">
    <property type="entry name" value="ZCWPW1/ZCWPW2"/>
</dbReference>
<keyword evidence="2" id="KW-0863">Zinc-finger</keyword>
<dbReference type="OMA" id="HSRSWID"/>
<dbReference type="GO" id="GO:0005634">
    <property type="term" value="C:nucleus"/>
    <property type="evidence" value="ECO:0007669"/>
    <property type="project" value="TreeGrafter"/>
</dbReference>
<name>A0A8D2IYR7_VARKO</name>
<sequence length="284" mass="32853">MDSVTDHFSLGKVWIQCENSNCLKWRLLPHDNATYVDPNEPWYCYMNSDPQFNKCSVSEQYFPKESQFQKHGLKYVYSELPLGSLVLVKTQTWPRWPGILCPDPVDSQYVKYDLDGDVESHHVEFLGKPHSRGWAAMKHIDHYPSSFKPDVCKRKKAWYKSALEEANTLFAYSAQERLEMCYLSKKVVSETEIILKDLDQILKHVAAISEPSSRSFVDGEDNNVREEVTSCCMEFTEKRPMEINTQEDCIIIDGKAFKAGECIESITDRFKEIDSLMAEFQDSL</sequence>
<accession>A0A8D2IYR7</accession>
<evidence type="ECO:0008006" key="8">
    <source>
        <dbReference type="Google" id="ProtNLM"/>
    </source>
</evidence>
<dbReference type="PANTHER" id="PTHR15999:SF6">
    <property type="entry name" value="ZINC FINGER CW-TYPE PWWP DOMAIN PROTEIN 2"/>
    <property type="match status" value="1"/>
</dbReference>
<protein>
    <recommendedName>
        <fullName evidence="8">Zinc finger CW-type PWWP domain protein 2</fullName>
    </recommendedName>
</protein>
<evidence type="ECO:0000259" key="5">
    <source>
        <dbReference type="PROSITE" id="PS51050"/>
    </source>
</evidence>
<keyword evidence="1" id="KW-0479">Metal-binding</keyword>
<dbReference type="PANTHER" id="PTHR15999">
    <property type="entry name" value="ZINC FINGER CW-TYPE PWWP DOMAIN PROTEIN 1"/>
    <property type="match status" value="1"/>
</dbReference>
<dbReference type="Proteomes" id="UP000694545">
    <property type="component" value="Unplaced"/>
</dbReference>
<feature type="domain" description="PWWP" evidence="4">
    <location>
        <begin position="82"/>
        <end position="146"/>
    </location>
</feature>
<dbReference type="GO" id="GO:0008270">
    <property type="term" value="F:zinc ion binding"/>
    <property type="evidence" value="ECO:0007669"/>
    <property type="project" value="UniProtKB-KW"/>
</dbReference>
<dbReference type="SUPFAM" id="SSF63748">
    <property type="entry name" value="Tudor/PWWP/MBT"/>
    <property type="match status" value="1"/>
</dbReference>
<dbReference type="Pfam" id="PF07496">
    <property type="entry name" value="zf-CW"/>
    <property type="match status" value="1"/>
</dbReference>